<name>A0A9D2T0X3_9FIRM</name>
<feature type="non-terminal residue" evidence="1">
    <location>
        <position position="1"/>
    </location>
</feature>
<protein>
    <submittedName>
        <fullName evidence="1">Uncharacterized protein</fullName>
    </submittedName>
</protein>
<organism evidence="1 2">
    <name type="scientific">Candidatus Intestinimonas pullistercoris</name>
    <dbReference type="NCBI Taxonomy" id="2838623"/>
    <lineage>
        <taxon>Bacteria</taxon>
        <taxon>Bacillati</taxon>
        <taxon>Bacillota</taxon>
        <taxon>Clostridia</taxon>
        <taxon>Eubacteriales</taxon>
        <taxon>Intestinimonas</taxon>
    </lineage>
</organism>
<evidence type="ECO:0000313" key="2">
    <source>
        <dbReference type="Proteomes" id="UP000823882"/>
    </source>
</evidence>
<dbReference type="Proteomes" id="UP000823882">
    <property type="component" value="Unassembled WGS sequence"/>
</dbReference>
<sequence>MTKMMEALYHNWIGPPRPEFWPEHVAHDPVLAHGLDCFERGLQLGLLLGLEAFLFEMDD</sequence>
<proteinExistence type="predicted"/>
<accession>A0A9D2T0X3</accession>
<dbReference type="AlphaFoldDB" id="A0A9D2T0X3"/>
<gene>
    <name evidence="1" type="ORF">H9701_07225</name>
</gene>
<dbReference type="EMBL" id="DWWJ01000127">
    <property type="protein sequence ID" value="HJC41326.1"/>
    <property type="molecule type" value="Genomic_DNA"/>
</dbReference>
<reference evidence="1" key="2">
    <citation type="submission" date="2021-04" db="EMBL/GenBank/DDBJ databases">
        <authorList>
            <person name="Gilroy R."/>
        </authorList>
    </citation>
    <scope>NUCLEOTIDE SEQUENCE</scope>
    <source>
        <strain evidence="1">CHK186-1790</strain>
    </source>
</reference>
<evidence type="ECO:0000313" key="1">
    <source>
        <dbReference type="EMBL" id="HJC41326.1"/>
    </source>
</evidence>
<comment type="caution">
    <text evidence="1">The sequence shown here is derived from an EMBL/GenBank/DDBJ whole genome shotgun (WGS) entry which is preliminary data.</text>
</comment>
<reference evidence="1" key="1">
    <citation type="journal article" date="2021" name="PeerJ">
        <title>Extensive microbial diversity within the chicken gut microbiome revealed by metagenomics and culture.</title>
        <authorList>
            <person name="Gilroy R."/>
            <person name="Ravi A."/>
            <person name="Getino M."/>
            <person name="Pursley I."/>
            <person name="Horton D.L."/>
            <person name="Alikhan N.F."/>
            <person name="Baker D."/>
            <person name="Gharbi K."/>
            <person name="Hall N."/>
            <person name="Watson M."/>
            <person name="Adriaenssens E.M."/>
            <person name="Foster-Nyarko E."/>
            <person name="Jarju S."/>
            <person name="Secka A."/>
            <person name="Antonio M."/>
            <person name="Oren A."/>
            <person name="Chaudhuri R.R."/>
            <person name="La Ragione R."/>
            <person name="Hildebrand F."/>
            <person name="Pallen M.J."/>
        </authorList>
    </citation>
    <scope>NUCLEOTIDE SEQUENCE</scope>
    <source>
        <strain evidence="1">CHK186-1790</strain>
    </source>
</reference>